<evidence type="ECO:0000313" key="4">
    <source>
        <dbReference type="Proteomes" id="UP000321083"/>
    </source>
</evidence>
<keyword evidence="4" id="KW-1185">Reference proteome</keyword>
<reference evidence="3 4" key="1">
    <citation type="submission" date="2019-08" db="EMBL/GenBank/DDBJ databases">
        <title>100 year-old enigma solved: identification of Planctomyces bekefii, the type genus and species of the phylum Planctomycetes.</title>
        <authorList>
            <person name="Svetlana D.N."/>
            <person name="Overmann J."/>
        </authorList>
    </citation>
    <scope>NUCLEOTIDE SEQUENCE [LARGE SCALE GENOMIC DNA]</scope>
    <source>
        <strain evidence="3">Phe10_nw2017</strain>
    </source>
</reference>
<evidence type="ECO:0000259" key="2">
    <source>
        <dbReference type="Pfam" id="PF13643"/>
    </source>
</evidence>
<feature type="domain" description="DUF4145" evidence="2">
    <location>
        <begin position="6"/>
        <end position="92"/>
    </location>
</feature>
<reference evidence="3 4" key="2">
    <citation type="submission" date="2019-08" db="EMBL/GenBank/DDBJ databases">
        <authorList>
            <person name="Henke P."/>
        </authorList>
    </citation>
    <scope>NUCLEOTIDE SEQUENCE [LARGE SCALE GENOMIC DNA]</scope>
    <source>
        <strain evidence="3">Phe10_nw2017</strain>
    </source>
</reference>
<dbReference type="Proteomes" id="UP000321083">
    <property type="component" value="Unassembled WGS sequence"/>
</dbReference>
<comment type="caution">
    <text evidence="3">The sequence shown here is derived from an EMBL/GenBank/DDBJ whole genome shotgun (WGS) entry which is preliminary data.</text>
</comment>
<accession>A0A5C6MBG2</accession>
<dbReference type="Pfam" id="PF13643">
    <property type="entry name" value="DUF4145"/>
    <property type="match status" value="1"/>
</dbReference>
<dbReference type="EMBL" id="SRHE01000055">
    <property type="protein sequence ID" value="TWW11529.1"/>
    <property type="molecule type" value="Genomic_DNA"/>
</dbReference>
<protein>
    <recommendedName>
        <fullName evidence="2">DUF4145 domain-containing protein</fullName>
    </recommendedName>
</protein>
<feature type="region of interest" description="Disordered" evidence="1">
    <location>
        <begin position="111"/>
        <end position="133"/>
    </location>
</feature>
<gene>
    <name evidence="3" type="ORF">E3A20_04650</name>
</gene>
<organism evidence="3 4">
    <name type="scientific">Planctomyces bekefii</name>
    <dbReference type="NCBI Taxonomy" id="1653850"/>
    <lineage>
        <taxon>Bacteria</taxon>
        <taxon>Pseudomonadati</taxon>
        <taxon>Planctomycetota</taxon>
        <taxon>Planctomycetia</taxon>
        <taxon>Planctomycetales</taxon>
        <taxon>Planctomycetaceae</taxon>
        <taxon>Planctomyces</taxon>
    </lineage>
</organism>
<dbReference type="InterPro" id="IPR025285">
    <property type="entry name" value="DUF4145"/>
</dbReference>
<evidence type="ECO:0000256" key="1">
    <source>
        <dbReference type="SAM" id="MobiDB-lite"/>
    </source>
</evidence>
<evidence type="ECO:0000313" key="3">
    <source>
        <dbReference type="EMBL" id="TWW11529.1"/>
    </source>
</evidence>
<proteinExistence type="predicted"/>
<name>A0A5C6MBG2_9PLAN</name>
<sequence>MKMYEETLAALDAAALTLAGGGLRATVEAICRNQGITNGTLEKKIDSLVQKQLLTSSQAELLHEERYIGNAALHEMTTPSAVDVEDGLQIVEGLINTIYILPEKAKRLKKVREKAARTRSKRATSKKAAKGSK</sequence>
<dbReference type="AlphaFoldDB" id="A0A5C6MBG2"/>